<evidence type="ECO:0000313" key="2">
    <source>
        <dbReference type="EMBL" id="PSN89633.1"/>
    </source>
</evidence>
<dbReference type="Proteomes" id="UP000240322">
    <property type="component" value="Unassembled WGS sequence"/>
</dbReference>
<gene>
    <name evidence="2" type="ORF">B9Q03_08380</name>
</gene>
<comment type="caution">
    <text evidence="2">The sequence shown here is derived from an EMBL/GenBank/DDBJ whole genome shotgun (WGS) entry which is preliminary data.</text>
</comment>
<feature type="transmembrane region" description="Helical" evidence="1">
    <location>
        <begin position="76"/>
        <end position="98"/>
    </location>
</feature>
<protein>
    <submittedName>
        <fullName evidence="2">Uncharacterized protein</fullName>
    </submittedName>
</protein>
<sequence>MDRRGVWVMPTEDDEVLAREMLQIGRRALRFEEYVLRRAWGVYYAVWALFFSVLFIIPSVIGLVAPSLTDSPYPYFLGYGVAGGLAGWATYLNFEKVYRTIRLRRALFGGTQARRSLKIGGWILIGVSNFLLFLVPYYLLGFKGLSVGYLGLLYVGVWIYTALRRTFTDFPLEGVLAIASFASSCLLSIYSILEGDYLITETSWLLTILVWVFCAFYALYHAPEMLVYDDE</sequence>
<keyword evidence="1" id="KW-0812">Transmembrane</keyword>
<dbReference type="AlphaFoldDB" id="A0A2R6ATH5"/>
<evidence type="ECO:0000256" key="1">
    <source>
        <dbReference type="SAM" id="Phobius"/>
    </source>
</evidence>
<feature type="transmembrane region" description="Helical" evidence="1">
    <location>
        <begin position="119"/>
        <end position="140"/>
    </location>
</feature>
<name>A0A2R6ATH5_9ARCH</name>
<accession>A0A2R6ATH5</accession>
<feature type="transmembrane region" description="Helical" evidence="1">
    <location>
        <begin position="175"/>
        <end position="192"/>
    </location>
</feature>
<dbReference type="EMBL" id="NEXE01000093">
    <property type="protein sequence ID" value="PSN89633.1"/>
    <property type="molecule type" value="Genomic_DNA"/>
</dbReference>
<feature type="transmembrane region" description="Helical" evidence="1">
    <location>
        <begin position="204"/>
        <end position="222"/>
    </location>
</feature>
<evidence type="ECO:0000313" key="3">
    <source>
        <dbReference type="Proteomes" id="UP000240322"/>
    </source>
</evidence>
<organism evidence="2 3">
    <name type="scientific">Candidatus Marsarchaeota G2 archaeon OSP_D</name>
    <dbReference type="NCBI Taxonomy" id="1978157"/>
    <lineage>
        <taxon>Archaea</taxon>
        <taxon>Candidatus Marsarchaeota</taxon>
        <taxon>Candidatus Marsarchaeota group 2</taxon>
    </lineage>
</organism>
<keyword evidence="1" id="KW-0472">Membrane</keyword>
<reference evidence="2 3" key="1">
    <citation type="submission" date="2017-04" db="EMBL/GenBank/DDBJ databases">
        <title>Novel microbial lineages endemic to geothermal iron-oxide mats fill important gaps in the evolutionary history of Archaea.</title>
        <authorList>
            <person name="Jay Z.J."/>
            <person name="Beam J.P."/>
            <person name="Dlakic M."/>
            <person name="Rusch D.B."/>
            <person name="Kozubal M.A."/>
            <person name="Inskeep W.P."/>
        </authorList>
    </citation>
    <scope>NUCLEOTIDE SEQUENCE [LARGE SCALE GENOMIC DNA]</scope>
    <source>
        <strain evidence="2">OSP_D</strain>
    </source>
</reference>
<proteinExistence type="predicted"/>
<keyword evidence="1" id="KW-1133">Transmembrane helix</keyword>
<feature type="transmembrane region" description="Helical" evidence="1">
    <location>
        <begin position="40"/>
        <end position="64"/>
    </location>
</feature>
<feature type="transmembrane region" description="Helical" evidence="1">
    <location>
        <begin position="146"/>
        <end position="163"/>
    </location>
</feature>